<protein>
    <submittedName>
        <fullName evidence="2">Uncharacterized protein</fullName>
    </submittedName>
</protein>
<feature type="compositionally biased region" description="Basic and acidic residues" evidence="1">
    <location>
        <begin position="25"/>
        <end position="35"/>
    </location>
</feature>
<sequence>MTLYDVLLRERAAGRSSVLEEDERESASPESRDSEPPQPTQNTFIFWNIAAAPRHARAFFIF</sequence>
<evidence type="ECO:0000313" key="2">
    <source>
        <dbReference type="EMBL" id="PJZ94341.1"/>
    </source>
</evidence>
<feature type="region of interest" description="Disordered" evidence="1">
    <location>
        <begin position="14"/>
        <end position="42"/>
    </location>
</feature>
<accession>A0A2N0BD08</accession>
<dbReference type="EMBL" id="NPEF01000018">
    <property type="protein sequence ID" value="PJZ94341.1"/>
    <property type="molecule type" value="Genomic_DNA"/>
</dbReference>
<name>A0A2N0BD08_9LEPT</name>
<evidence type="ECO:0000256" key="1">
    <source>
        <dbReference type="SAM" id="MobiDB-lite"/>
    </source>
</evidence>
<dbReference type="AlphaFoldDB" id="A0A2N0BD08"/>
<comment type="caution">
    <text evidence="2">The sequence shown here is derived from an EMBL/GenBank/DDBJ whole genome shotgun (WGS) entry which is preliminary data.</text>
</comment>
<reference evidence="2" key="1">
    <citation type="submission" date="2017-07" db="EMBL/GenBank/DDBJ databases">
        <title>Leptospira spp. isolated from tropical soils.</title>
        <authorList>
            <person name="Thibeaux R."/>
            <person name="Iraola G."/>
            <person name="Ferres I."/>
            <person name="Bierque E."/>
            <person name="Girault D."/>
            <person name="Soupe-Gilbert M.-E."/>
            <person name="Picardeau M."/>
            <person name="Goarant C."/>
        </authorList>
    </citation>
    <scope>NUCLEOTIDE SEQUENCE [LARGE SCALE GENOMIC DNA]</scope>
    <source>
        <strain evidence="2">ATI7-C-A5</strain>
    </source>
</reference>
<proteinExistence type="predicted"/>
<gene>
    <name evidence="2" type="ORF">CH379_02995</name>
</gene>
<organism evidence="2">
    <name type="scientific">Leptospira ellisii</name>
    <dbReference type="NCBI Taxonomy" id="2023197"/>
    <lineage>
        <taxon>Bacteria</taxon>
        <taxon>Pseudomonadati</taxon>
        <taxon>Spirochaetota</taxon>
        <taxon>Spirochaetia</taxon>
        <taxon>Leptospirales</taxon>
        <taxon>Leptospiraceae</taxon>
        <taxon>Leptospira</taxon>
    </lineage>
</organism>